<evidence type="ECO:0000256" key="1">
    <source>
        <dbReference type="SAM" id="MobiDB-lite"/>
    </source>
</evidence>
<dbReference type="InParanoid" id="A0A2P5HZ99"/>
<feature type="compositionally biased region" description="Basic and acidic residues" evidence="1">
    <location>
        <begin position="92"/>
        <end position="118"/>
    </location>
</feature>
<gene>
    <name evidence="2" type="ORF">DHEL01_v206027</name>
</gene>
<comment type="caution">
    <text evidence="2">The sequence shown here is derived from an EMBL/GenBank/DDBJ whole genome shotgun (WGS) entry which is preliminary data.</text>
</comment>
<evidence type="ECO:0000313" key="2">
    <source>
        <dbReference type="EMBL" id="POS75573.1"/>
    </source>
</evidence>
<evidence type="ECO:0000313" key="3">
    <source>
        <dbReference type="Proteomes" id="UP000094444"/>
    </source>
</evidence>
<keyword evidence="3" id="KW-1185">Reference proteome</keyword>
<dbReference type="AlphaFoldDB" id="A0A2P5HZ99"/>
<feature type="region of interest" description="Disordered" evidence="1">
    <location>
        <begin position="77"/>
        <end position="118"/>
    </location>
</feature>
<proteinExistence type="predicted"/>
<sequence length="118" mass="13092">MLYQGENAAEQEAFFLEQNQVYLDEPGKETLSGSRVGSGGAQWTGWRLPHRSPPVFDDLVLEVPRIRIEEGRIAPSASTNLAIRTAKPPKRRRDDTEETGADKSDDAPLSKEAKILQS</sequence>
<accession>A0A2P5HZ99</accession>
<protein>
    <submittedName>
        <fullName evidence="2">Uncharacterized protein</fullName>
    </submittedName>
</protein>
<name>A0A2P5HZ99_DIAHE</name>
<dbReference type="EMBL" id="MAVT02000470">
    <property type="protein sequence ID" value="POS75573.1"/>
    <property type="molecule type" value="Genomic_DNA"/>
</dbReference>
<feature type="region of interest" description="Disordered" evidence="1">
    <location>
        <begin position="26"/>
        <end position="48"/>
    </location>
</feature>
<dbReference type="Proteomes" id="UP000094444">
    <property type="component" value="Unassembled WGS sequence"/>
</dbReference>
<reference evidence="2" key="1">
    <citation type="submission" date="2017-09" db="EMBL/GenBank/DDBJ databases">
        <title>Polyketide synthases of a Diaporthe helianthi virulent isolate.</title>
        <authorList>
            <person name="Baroncelli R."/>
        </authorList>
    </citation>
    <scope>NUCLEOTIDE SEQUENCE [LARGE SCALE GENOMIC DNA]</scope>
    <source>
        <strain evidence="2">7/96</strain>
    </source>
</reference>
<organism evidence="2 3">
    <name type="scientific">Diaporthe helianthi</name>
    <dbReference type="NCBI Taxonomy" id="158607"/>
    <lineage>
        <taxon>Eukaryota</taxon>
        <taxon>Fungi</taxon>
        <taxon>Dikarya</taxon>
        <taxon>Ascomycota</taxon>
        <taxon>Pezizomycotina</taxon>
        <taxon>Sordariomycetes</taxon>
        <taxon>Sordariomycetidae</taxon>
        <taxon>Diaporthales</taxon>
        <taxon>Diaporthaceae</taxon>
        <taxon>Diaporthe</taxon>
    </lineage>
</organism>